<dbReference type="OrthoDB" id="9763101at2"/>
<accession>A0A098S733</accession>
<comment type="caution">
    <text evidence="2">The sequence shown here is derived from an EMBL/GenBank/DDBJ whole genome shotgun (WGS) entry which is preliminary data.</text>
</comment>
<sequence length="383" mass="43216">MEYSGLQRPRATLACNLDTNLLRAAHPLLTAGQVEALEWSFDALFSFPEIPDWFTALIQAYSEEGRLVGHGVFFSLFSGRWSAEQQQWLDRLKALSEVYRFDHVTEHFGFMTGADFHKGAPLGIPFTPQTLQLGRDRLQRISAAAGCPVGLENLAFAYTLDEVKRHGDFLEQLLEPINGFIILDLHNLYCQLHNFRQSAEELLRLMPLHRVREIHLSGGSWEPAAGQRNRQIRRDTHDGTVPQAVFDLLEKALPKCPNLKYVVLEQLGGALETPEQQRAFQADFRTMHGILKRQNHSGKTSAPANDFQPPAFTPSATPRSDEALHQQQQALSEILENAASLRDARTQLSASPLAETAWNVENWEDDMLETARRIAQKWKGGWG</sequence>
<dbReference type="Pfam" id="PF05114">
    <property type="entry name" value="MbnB_TglH_ChrH"/>
    <property type="match status" value="1"/>
</dbReference>
<dbReference type="Gene3D" id="3.20.20.150">
    <property type="entry name" value="Divalent-metal-dependent TIM barrel enzymes"/>
    <property type="match status" value="1"/>
</dbReference>
<gene>
    <name evidence="2" type="ORF">IX84_12280</name>
</gene>
<proteinExistence type="predicted"/>
<dbReference type="InterPro" id="IPR036237">
    <property type="entry name" value="Xyl_isomerase-like_sf"/>
</dbReference>
<evidence type="ECO:0008006" key="4">
    <source>
        <dbReference type="Google" id="ProtNLM"/>
    </source>
</evidence>
<evidence type="ECO:0000313" key="3">
    <source>
        <dbReference type="Proteomes" id="UP000029736"/>
    </source>
</evidence>
<evidence type="ECO:0000313" key="2">
    <source>
        <dbReference type="EMBL" id="KGE87901.1"/>
    </source>
</evidence>
<keyword evidence="3" id="KW-1185">Reference proteome</keyword>
<organism evidence="2 3">
    <name type="scientific">Phaeodactylibacter xiamenensis</name>
    <dbReference type="NCBI Taxonomy" id="1524460"/>
    <lineage>
        <taxon>Bacteria</taxon>
        <taxon>Pseudomonadati</taxon>
        <taxon>Bacteroidota</taxon>
        <taxon>Saprospiria</taxon>
        <taxon>Saprospirales</taxon>
        <taxon>Haliscomenobacteraceae</taxon>
        <taxon>Phaeodactylibacter</taxon>
    </lineage>
</organism>
<dbReference type="PANTHER" id="PTHR42194">
    <property type="entry name" value="UPF0276 PROTEIN HI_1600"/>
    <property type="match status" value="1"/>
</dbReference>
<feature type="region of interest" description="Disordered" evidence="1">
    <location>
        <begin position="294"/>
        <end position="327"/>
    </location>
</feature>
<dbReference type="AlphaFoldDB" id="A0A098S733"/>
<dbReference type="RefSeq" id="WP_044220505.1">
    <property type="nucleotide sequence ID" value="NZ_JBKAGJ010000012.1"/>
</dbReference>
<dbReference type="EMBL" id="JPOS01000029">
    <property type="protein sequence ID" value="KGE87901.1"/>
    <property type="molecule type" value="Genomic_DNA"/>
</dbReference>
<dbReference type="InterPro" id="IPR007801">
    <property type="entry name" value="MbnB/TglH/ChrH"/>
</dbReference>
<dbReference type="PANTHER" id="PTHR42194:SF1">
    <property type="entry name" value="UPF0276 PROTEIN HI_1600"/>
    <property type="match status" value="1"/>
</dbReference>
<dbReference type="SUPFAM" id="SSF51658">
    <property type="entry name" value="Xylose isomerase-like"/>
    <property type="match status" value="1"/>
</dbReference>
<reference evidence="2 3" key="1">
    <citation type="journal article" date="2014" name="Int. J. Syst. Evol. Microbiol.">
        <title>Phaeodactylibacter xiamenensis gen. nov., sp. nov., a member of the family Saprospiraceae isolated from the marine alga Phaeodactylum tricornutum.</title>
        <authorList>
            <person name="Chen Z.Jr."/>
            <person name="Lei X."/>
            <person name="Lai Q."/>
            <person name="Li Y."/>
            <person name="Zhang B."/>
            <person name="Zhang J."/>
            <person name="Zhang H."/>
            <person name="Yang L."/>
            <person name="Zheng W."/>
            <person name="Tian Y."/>
            <person name="Yu Z."/>
            <person name="Xu H.Jr."/>
            <person name="Zheng T."/>
        </authorList>
    </citation>
    <scope>NUCLEOTIDE SEQUENCE [LARGE SCALE GENOMIC DNA]</scope>
    <source>
        <strain evidence="2 3">KD52</strain>
    </source>
</reference>
<dbReference type="STRING" id="1524460.IX84_12280"/>
<protein>
    <recommendedName>
        <fullName evidence="4">Xylose isomerase-like TIM barrel domain-containing protein</fullName>
    </recommendedName>
</protein>
<name>A0A098S733_9BACT</name>
<evidence type="ECO:0000256" key="1">
    <source>
        <dbReference type="SAM" id="MobiDB-lite"/>
    </source>
</evidence>
<dbReference type="Proteomes" id="UP000029736">
    <property type="component" value="Unassembled WGS sequence"/>
</dbReference>